<feature type="region of interest" description="Disordered" evidence="9">
    <location>
        <begin position="191"/>
        <end position="254"/>
    </location>
</feature>
<evidence type="ECO:0000313" key="12">
    <source>
        <dbReference type="EMBL" id="KAF7493930.1"/>
    </source>
</evidence>
<reference evidence="12" key="2">
    <citation type="submission" date="2020-01" db="EMBL/GenBank/DDBJ databases">
        <authorList>
            <person name="Korhonen P.K.K."/>
            <person name="Guangxu M.G."/>
            <person name="Wang T.W."/>
            <person name="Stroehlein A.J.S."/>
            <person name="Young N.D."/>
            <person name="Ang C.-S.A."/>
            <person name="Fernando D.W.F."/>
            <person name="Lu H.L."/>
            <person name="Taylor S.T."/>
            <person name="Ehtesham M.E.M."/>
            <person name="Najaraj S.H.N."/>
            <person name="Harsha G.H.G."/>
            <person name="Madugundu A.M."/>
            <person name="Renuse S.R."/>
            <person name="Holt D.H."/>
            <person name="Pandey A.P."/>
            <person name="Papenfuss A.P."/>
            <person name="Gasser R.B.G."/>
            <person name="Fischer K.F."/>
        </authorList>
    </citation>
    <scope>NUCLEOTIDE SEQUENCE</scope>
    <source>
        <strain evidence="12">SSS_KF_BRIS2020</strain>
    </source>
</reference>
<evidence type="ECO:0000256" key="3">
    <source>
        <dbReference type="ARBA" id="ARBA00022723"/>
    </source>
</evidence>
<accession>A0A834RBQ1</accession>
<dbReference type="GO" id="GO:0070411">
    <property type="term" value="F:I-SMAD binding"/>
    <property type="evidence" value="ECO:0007669"/>
    <property type="project" value="TreeGrafter"/>
</dbReference>
<dbReference type="Gene3D" id="2.60.200.10">
    <property type="match status" value="1"/>
</dbReference>
<dbReference type="OrthoDB" id="5794312at2759"/>
<evidence type="ECO:0000256" key="7">
    <source>
        <dbReference type="ARBA" id="ARBA00023242"/>
    </source>
</evidence>
<evidence type="ECO:0000256" key="5">
    <source>
        <dbReference type="ARBA" id="ARBA00023015"/>
    </source>
</evidence>
<evidence type="ECO:0000256" key="2">
    <source>
        <dbReference type="ARBA" id="ARBA00022490"/>
    </source>
</evidence>
<dbReference type="PANTHER" id="PTHR13703">
    <property type="entry name" value="SMAD"/>
    <property type="match status" value="1"/>
</dbReference>
<evidence type="ECO:0000256" key="8">
    <source>
        <dbReference type="RuleBase" id="RU361195"/>
    </source>
</evidence>
<evidence type="ECO:0000256" key="6">
    <source>
        <dbReference type="ARBA" id="ARBA00023163"/>
    </source>
</evidence>
<dbReference type="GO" id="GO:0060395">
    <property type="term" value="P:SMAD protein signal transduction"/>
    <property type="evidence" value="ECO:0007669"/>
    <property type="project" value="TreeGrafter"/>
</dbReference>
<dbReference type="GO" id="GO:0000978">
    <property type="term" value="F:RNA polymerase II cis-regulatory region sequence-specific DNA binding"/>
    <property type="evidence" value="ECO:0007669"/>
    <property type="project" value="TreeGrafter"/>
</dbReference>
<dbReference type="SMART" id="SM00524">
    <property type="entry name" value="DWB"/>
    <property type="match status" value="1"/>
</dbReference>
<dbReference type="SUPFAM" id="SSF49879">
    <property type="entry name" value="SMAD/FHA domain"/>
    <property type="match status" value="1"/>
</dbReference>
<dbReference type="FunFam" id="3.90.520.10:FF:000001">
    <property type="entry name" value="Mothers against decapentaplegic homolog"/>
    <property type="match status" value="1"/>
</dbReference>
<comment type="similarity">
    <text evidence="1 8">Belongs to the dwarfin/SMAD family.</text>
</comment>
<name>A0A834RBQ1_SARSC</name>
<evidence type="ECO:0000259" key="10">
    <source>
        <dbReference type="PROSITE" id="PS51075"/>
    </source>
</evidence>
<reference evidence="13" key="3">
    <citation type="submission" date="2022-06" db="UniProtKB">
        <authorList>
            <consortium name="EnsemblMetazoa"/>
        </authorList>
    </citation>
    <scope>IDENTIFICATION</scope>
</reference>
<keyword evidence="7 8" id="KW-0539">Nucleus</keyword>
<evidence type="ECO:0000256" key="4">
    <source>
        <dbReference type="ARBA" id="ARBA00022833"/>
    </source>
</evidence>
<keyword evidence="3" id="KW-0479">Metal-binding</keyword>
<dbReference type="GO" id="GO:0071144">
    <property type="term" value="C:heteromeric SMAD protein complex"/>
    <property type="evidence" value="ECO:0007669"/>
    <property type="project" value="TreeGrafter"/>
</dbReference>
<dbReference type="GO" id="GO:0051239">
    <property type="term" value="P:regulation of multicellular organismal process"/>
    <property type="evidence" value="ECO:0007669"/>
    <property type="project" value="UniProtKB-ARBA"/>
</dbReference>
<dbReference type="FunFam" id="2.60.200.10:FF:000001">
    <property type="entry name" value="Mothers against decapentaplegic homolog"/>
    <property type="match status" value="1"/>
</dbReference>
<dbReference type="Pfam" id="PF03165">
    <property type="entry name" value="MH1"/>
    <property type="match status" value="1"/>
</dbReference>
<dbReference type="AlphaFoldDB" id="A0A834RBQ1"/>
<dbReference type="GO" id="GO:0009791">
    <property type="term" value="P:post-embryonic development"/>
    <property type="evidence" value="ECO:0007669"/>
    <property type="project" value="UniProtKB-ARBA"/>
</dbReference>
<dbReference type="EnsemblMetazoa" id="SSS_6566s_mrna">
    <property type="protein sequence ID" value="KAF7493930.1"/>
    <property type="gene ID" value="SSS_6566"/>
</dbReference>
<dbReference type="GO" id="GO:0046872">
    <property type="term" value="F:metal ion binding"/>
    <property type="evidence" value="ECO:0007669"/>
    <property type="project" value="UniProtKB-KW"/>
</dbReference>
<comment type="subcellular location">
    <subcellularLocation>
        <location evidence="8">Cytoplasm</location>
    </subcellularLocation>
    <subcellularLocation>
        <location evidence="8">Nucleus</location>
    </subcellularLocation>
</comment>
<gene>
    <name evidence="12" type="ORF">SSS_6566</name>
</gene>
<dbReference type="GO" id="GO:0030154">
    <property type="term" value="P:cell differentiation"/>
    <property type="evidence" value="ECO:0007669"/>
    <property type="project" value="TreeGrafter"/>
</dbReference>
<dbReference type="GO" id="GO:0050793">
    <property type="term" value="P:regulation of developmental process"/>
    <property type="evidence" value="ECO:0007669"/>
    <property type="project" value="UniProtKB-ARBA"/>
</dbReference>
<proteinExistence type="inferred from homology"/>
<evidence type="ECO:0000313" key="13">
    <source>
        <dbReference type="EnsemblMetazoa" id="KAF7493930.1"/>
    </source>
</evidence>
<dbReference type="InterPro" id="IPR036578">
    <property type="entry name" value="SMAD_MH1_sf"/>
</dbReference>
<dbReference type="PROSITE" id="PS51076">
    <property type="entry name" value="MH2"/>
    <property type="match status" value="1"/>
</dbReference>
<feature type="domain" description="MH1" evidence="10">
    <location>
        <begin position="12"/>
        <end position="136"/>
    </location>
</feature>
<dbReference type="OMA" id="ENNNRAD"/>
<dbReference type="GO" id="GO:0030509">
    <property type="term" value="P:BMP signaling pathway"/>
    <property type="evidence" value="ECO:0007669"/>
    <property type="project" value="TreeGrafter"/>
</dbReference>
<organism evidence="12">
    <name type="scientific">Sarcoptes scabiei</name>
    <name type="common">Itch mite</name>
    <name type="synonym">Acarus scabiei</name>
    <dbReference type="NCBI Taxonomy" id="52283"/>
    <lineage>
        <taxon>Eukaryota</taxon>
        <taxon>Metazoa</taxon>
        <taxon>Ecdysozoa</taxon>
        <taxon>Arthropoda</taxon>
        <taxon>Chelicerata</taxon>
        <taxon>Arachnida</taxon>
        <taxon>Acari</taxon>
        <taxon>Acariformes</taxon>
        <taxon>Sarcoptiformes</taxon>
        <taxon>Astigmata</taxon>
        <taxon>Psoroptidia</taxon>
        <taxon>Sarcoptoidea</taxon>
        <taxon>Sarcoptidae</taxon>
        <taxon>Sarcoptinae</taxon>
        <taxon>Sarcoptes</taxon>
    </lineage>
</organism>
<dbReference type="InterPro" id="IPR013019">
    <property type="entry name" value="MAD_homology_MH1"/>
</dbReference>
<evidence type="ECO:0000313" key="14">
    <source>
        <dbReference type="Proteomes" id="UP000070412"/>
    </source>
</evidence>
<dbReference type="PROSITE" id="PS51075">
    <property type="entry name" value="MH1"/>
    <property type="match status" value="1"/>
</dbReference>
<protein>
    <recommendedName>
        <fullName evidence="8">Mothers against decapentaplegic homolog</fullName>
        <shortName evidence="8">MAD homolog</shortName>
        <shortName evidence="8">Mothers against DPP homolog</shortName>
    </recommendedName>
    <alternativeName>
        <fullName evidence="8">SMAD family member</fullName>
    </alternativeName>
</protein>
<dbReference type="InterPro" id="IPR017855">
    <property type="entry name" value="SMAD-like_dom_sf"/>
</dbReference>
<evidence type="ECO:0000259" key="11">
    <source>
        <dbReference type="PROSITE" id="PS51076"/>
    </source>
</evidence>
<keyword evidence="4" id="KW-0862">Zinc</keyword>
<dbReference type="EMBL" id="WVUK01000054">
    <property type="protein sequence ID" value="KAF7493930.1"/>
    <property type="molecule type" value="Genomic_DNA"/>
</dbReference>
<dbReference type="SMART" id="SM00523">
    <property type="entry name" value="DWA"/>
    <property type="match status" value="1"/>
</dbReference>
<dbReference type="InterPro" id="IPR003619">
    <property type="entry name" value="MAD_homology1_Dwarfin-type"/>
</dbReference>
<dbReference type="Gene3D" id="3.90.520.10">
    <property type="entry name" value="SMAD MH1 domain"/>
    <property type="match status" value="1"/>
</dbReference>
<evidence type="ECO:0000256" key="1">
    <source>
        <dbReference type="ARBA" id="ARBA00005545"/>
    </source>
</evidence>
<dbReference type="Pfam" id="PF03166">
    <property type="entry name" value="MH2"/>
    <property type="match status" value="1"/>
</dbReference>
<evidence type="ECO:0000256" key="9">
    <source>
        <dbReference type="SAM" id="MobiDB-lite"/>
    </source>
</evidence>
<feature type="compositionally biased region" description="Low complexity" evidence="9">
    <location>
        <begin position="191"/>
        <end position="223"/>
    </location>
</feature>
<dbReference type="InterPro" id="IPR001132">
    <property type="entry name" value="SMAD_dom_Dwarfin-type"/>
</dbReference>
<sequence>MSFNSLFNFSSPYVKRLLGWKQGDEEEKWAEKAIDSLVKRLKKCKGALEDLEYALANPSMPSKCVTIPRSLDGRLQVSHRKGLPHVIYCRVWRWPDLQSHHELKPIEICQFPFSAKQKDVCINPYHYRRVESPILPPVLVPRYYDYSNGNGNASNLNSMNPMNPNFRNMQESSMPLNVCYENDRFVSNDSSPISIASSPMSPGNHSLMSSPSPTASSYSLMASPSPPSTNGPNSPYLSHMGAETPPPYSPHQPMEVSPHVQPVAYHEPLYWCSIAYYELNTRVGELFQAQSSQIVIDGFTDPSNNNNRFCLGLLSNVNRNSTIENTRRHIGKGVQLYYVGGEVFAECLSDSPLFVQSRNCNRTNGFHPTTVCKIPSNCRLKIFNFSDFANLLANAVNEGFESVYELVKMCTIRLSFVKGWGAEYHRQDVTSTPCWIEIHLNGALLWLDKVLTQMGSPSNAISSVS</sequence>
<dbReference type="InterPro" id="IPR013790">
    <property type="entry name" value="Dwarfin"/>
</dbReference>
<reference evidence="14" key="1">
    <citation type="journal article" date="2020" name="PLoS Negl. Trop. Dis.">
        <title>High-quality nuclear genome for Sarcoptes scabiei-A critical resource for a neglected parasite.</title>
        <authorList>
            <person name="Korhonen P.K."/>
            <person name="Gasser R.B."/>
            <person name="Ma G."/>
            <person name="Wang T."/>
            <person name="Stroehlein A.J."/>
            <person name="Young N.D."/>
            <person name="Ang C.S."/>
            <person name="Fernando D.D."/>
            <person name="Lu H.C."/>
            <person name="Taylor S."/>
            <person name="Reynolds S.L."/>
            <person name="Mofiz E."/>
            <person name="Najaraj S.H."/>
            <person name="Gowda H."/>
            <person name="Madugundu A."/>
            <person name="Renuse S."/>
            <person name="Holt D."/>
            <person name="Pandey A."/>
            <person name="Papenfuss A.T."/>
            <person name="Fischer K."/>
        </authorList>
    </citation>
    <scope>NUCLEOTIDE SEQUENCE [LARGE SCALE GENOMIC DNA]</scope>
</reference>
<dbReference type="GO" id="GO:0005737">
    <property type="term" value="C:cytoplasm"/>
    <property type="evidence" value="ECO:0007669"/>
    <property type="project" value="UniProtKB-SubCell"/>
</dbReference>
<dbReference type="Proteomes" id="UP000070412">
    <property type="component" value="Unassembled WGS sequence"/>
</dbReference>
<dbReference type="InterPro" id="IPR008984">
    <property type="entry name" value="SMAD_FHA_dom_sf"/>
</dbReference>
<keyword evidence="6 8" id="KW-0804">Transcription</keyword>
<dbReference type="GO" id="GO:0000981">
    <property type="term" value="F:DNA-binding transcription factor activity, RNA polymerase II-specific"/>
    <property type="evidence" value="ECO:0007669"/>
    <property type="project" value="TreeGrafter"/>
</dbReference>
<dbReference type="GO" id="GO:0009653">
    <property type="term" value="P:anatomical structure morphogenesis"/>
    <property type="evidence" value="ECO:0007669"/>
    <property type="project" value="TreeGrafter"/>
</dbReference>
<dbReference type="SUPFAM" id="SSF56366">
    <property type="entry name" value="SMAD MH1 domain"/>
    <property type="match status" value="1"/>
</dbReference>
<dbReference type="PANTHER" id="PTHR13703:SF61">
    <property type="entry name" value="PROTEIN MOTHERS AGAINST DPP"/>
    <property type="match status" value="1"/>
</dbReference>
<dbReference type="CDD" id="cd10490">
    <property type="entry name" value="MH1_SMAD_1_5_9"/>
    <property type="match status" value="1"/>
</dbReference>
<keyword evidence="5 8" id="KW-0805">Transcription regulation</keyword>
<keyword evidence="2 8" id="KW-0963">Cytoplasm</keyword>
<feature type="domain" description="MH2" evidence="11">
    <location>
        <begin position="271"/>
        <end position="465"/>
    </location>
</feature>
<keyword evidence="14" id="KW-1185">Reference proteome</keyword>